<feature type="non-terminal residue" evidence="1">
    <location>
        <position position="93"/>
    </location>
</feature>
<gene>
    <name evidence="1" type="ORF">KUCAC02_006288</name>
</gene>
<accession>A0ACB9VS17</accession>
<feature type="non-terminal residue" evidence="1">
    <location>
        <position position="1"/>
    </location>
</feature>
<comment type="caution">
    <text evidence="1">The sequence shown here is derived from an EMBL/GenBank/DDBJ whole genome shotgun (WGS) entry which is preliminary data.</text>
</comment>
<proteinExistence type="predicted"/>
<name>A0ACB9VS17_CHAAC</name>
<protein>
    <submittedName>
        <fullName evidence="1">Uncharacterized protein</fullName>
    </submittedName>
</protein>
<evidence type="ECO:0000313" key="2">
    <source>
        <dbReference type="Proteomes" id="UP001057452"/>
    </source>
</evidence>
<evidence type="ECO:0000313" key="1">
    <source>
        <dbReference type="EMBL" id="KAI4802709.1"/>
    </source>
</evidence>
<dbReference type="Proteomes" id="UP001057452">
    <property type="component" value="Chromosome 23"/>
</dbReference>
<reference evidence="1" key="1">
    <citation type="submission" date="2022-05" db="EMBL/GenBank/DDBJ databases">
        <title>Chromosome-level genome of Chaenocephalus aceratus.</title>
        <authorList>
            <person name="Park H."/>
        </authorList>
    </citation>
    <scope>NUCLEOTIDE SEQUENCE</scope>
    <source>
        <strain evidence="1">KU_202001</strain>
    </source>
</reference>
<organism evidence="1 2">
    <name type="scientific">Chaenocephalus aceratus</name>
    <name type="common">Blackfin icefish</name>
    <name type="synonym">Chaenichthys aceratus</name>
    <dbReference type="NCBI Taxonomy" id="36190"/>
    <lineage>
        <taxon>Eukaryota</taxon>
        <taxon>Metazoa</taxon>
        <taxon>Chordata</taxon>
        <taxon>Craniata</taxon>
        <taxon>Vertebrata</taxon>
        <taxon>Euteleostomi</taxon>
        <taxon>Actinopterygii</taxon>
        <taxon>Neopterygii</taxon>
        <taxon>Teleostei</taxon>
        <taxon>Neoteleostei</taxon>
        <taxon>Acanthomorphata</taxon>
        <taxon>Eupercaria</taxon>
        <taxon>Perciformes</taxon>
        <taxon>Notothenioidei</taxon>
        <taxon>Channichthyidae</taxon>
        <taxon>Chaenocephalus</taxon>
    </lineage>
</organism>
<keyword evidence="2" id="KW-1185">Reference proteome</keyword>
<sequence length="93" mass="10028">DSSSLMKLEDEARYVLLPVIHRAATPSLSPLFSLPLHVAQRLHRGTNQSTQSCDGLQGHSFGPALLSGLEFPVAPPTGTRAKGPWLSITVIRK</sequence>
<dbReference type="EMBL" id="CM043807">
    <property type="protein sequence ID" value="KAI4802709.1"/>
    <property type="molecule type" value="Genomic_DNA"/>
</dbReference>